<keyword evidence="8" id="KW-1185">Reference proteome</keyword>
<dbReference type="Proteomes" id="UP000218231">
    <property type="component" value="Unassembled WGS sequence"/>
</dbReference>
<keyword evidence="4 5" id="KW-0472">Membrane</keyword>
<dbReference type="EMBL" id="LIAE01008125">
    <property type="protein sequence ID" value="PAV75345.1"/>
    <property type="molecule type" value="Genomic_DNA"/>
</dbReference>
<feature type="transmembrane region" description="Helical" evidence="5">
    <location>
        <begin position="144"/>
        <end position="161"/>
    </location>
</feature>
<dbReference type="GO" id="GO:2001234">
    <property type="term" value="P:negative regulation of apoptotic signaling pathway"/>
    <property type="evidence" value="ECO:0007669"/>
    <property type="project" value="TreeGrafter"/>
</dbReference>
<dbReference type="PANTHER" id="PTHR23291">
    <property type="entry name" value="BAX INHIBITOR-RELATED"/>
    <property type="match status" value="1"/>
</dbReference>
<proteinExistence type="inferred from homology"/>
<evidence type="ECO:0000256" key="1">
    <source>
        <dbReference type="ARBA" id="ARBA00004141"/>
    </source>
</evidence>
<feature type="transmembrane region" description="Helical" evidence="5">
    <location>
        <begin position="196"/>
        <end position="219"/>
    </location>
</feature>
<feature type="transmembrane region" description="Helical" evidence="5">
    <location>
        <begin position="116"/>
        <end position="138"/>
    </location>
</feature>
<feature type="region of interest" description="Disordered" evidence="6">
    <location>
        <begin position="1"/>
        <end position="26"/>
    </location>
</feature>
<reference evidence="7 8" key="1">
    <citation type="journal article" date="2017" name="Curr. Biol.">
        <title>Genome architecture and evolution of a unichromosomal asexual nematode.</title>
        <authorList>
            <person name="Fradin H."/>
            <person name="Zegar C."/>
            <person name="Gutwein M."/>
            <person name="Lucas J."/>
            <person name="Kovtun M."/>
            <person name="Corcoran D."/>
            <person name="Baugh L.R."/>
            <person name="Kiontke K."/>
            <person name="Gunsalus K."/>
            <person name="Fitch D.H."/>
            <person name="Piano F."/>
        </authorList>
    </citation>
    <scope>NUCLEOTIDE SEQUENCE [LARGE SCALE GENOMIC DNA]</scope>
    <source>
        <strain evidence="7">PF1309</strain>
    </source>
</reference>
<dbReference type="OrthoDB" id="7933078at2759"/>
<dbReference type="PANTHER" id="PTHR23291:SF127">
    <property type="entry name" value="PROTEIN LIFEGUARD 1-LIKE"/>
    <property type="match status" value="1"/>
</dbReference>
<evidence type="ECO:0000256" key="3">
    <source>
        <dbReference type="ARBA" id="ARBA00022989"/>
    </source>
</evidence>
<comment type="similarity">
    <text evidence="5">Belongs to the BI1 family.</text>
</comment>
<evidence type="ECO:0000256" key="2">
    <source>
        <dbReference type="ARBA" id="ARBA00022692"/>
    </source>
</evidence>
<dbReference type="GO" id="GO:0016020">
    <property type="term" value="C:membrane"/>
    <property type="evidence" value="ECO:0007669"/>
    <property type="project" value="UniProtKB-SubCell"/>
</dbReference>
<evidence type="ECO:0000313" key="8">
    <source>
        <dbReference type="Proteomes" id="UP000218231"/>
    </source>
</evidence>
<feature type="transmembrane region" description="Helical" evidence="5">
    <location>
        <begin position="240"/>
        <end position="261"/>
    </location>
</feature>
<sequence>MVYEPVTYNPNQEHENLQSSAPPQDDVHYAEQGNKEGLSFDNRSIRQGFVRKVFCWVTIMMLITAAMSVFPFLHRPTLGFVQNNSWTVWIGYVVFLISYMMLACSEGLRRSYPKNIILLGIFTIATGYMSAVVCAQYTAESVVLSLIVTTVVCALIIVFAMQTKYDLTSCMGYMFIFFMVIFVTAILLLICHLTRFYAAIPWLSFLYTILITLFFVMYLAMDIQMLMGGKKIELSPEEHVMAAIQIYLDVLNLFWLILSLLGKK</sequence>
<dbReference type="InterPro" id="IPR006214">
    <property type="entry name" value="Bax_inhibitor_1-related"/>
</dbReference>
<keyword evidence="2 5" id="KW-0812">Transmembrane</keyword>
<evidence type="ECO:0000313" key="7">
    <source>
        <dbReference type="EMBL" id="PAV75345.1"/>
    </source>
</evidence>
<gene>
    <name evidence="7" type="ORF">WR25_14833</name>
</gene>
<organism evidence="7 8">
    <name type="scientific">Diploscapter pachys</name>
    <dbReference type="NCBI Taxonomy" id="2018661"/>
    <lineage>
        <taxon>Eukaryota</taxon>
        <taxon>Metazoa</taxon>
        <taxon>Ecdysozoa</taxon>
        <taxon>Nematoda</taxon>
        <taxon>Chromadorea</taxon>
        <taxon>Rhabditida</taxon>
        <taxon>Rhabditina</taxon>
        <taxon>Rhabditomorpha</taxon>
        <taxon>Rhabditoidea</taxon>
        <taxon>Rhabditidae</taxon>
        <taxon>Diploscapter</taxon>
    </lineage>
</organism>
<name>A0A2A2KN12_9BILA</name>
<evidence type="ECO:0000256" key="5">
    <source>
        <dbReference type="RuleBase" id="RU004379"/>
    </source>
</evidence>
<dbReference type="AlphaFoldDB" id="A0A2A2KN12"/>
<evidence type="ECO:0000256" key="6">
    <source>
        <dbReference type="SAM" id="MobiDB-lite"/>
    </source>
</evidence>
<evidence type="ECO:0000256" key="4">
    <source>
        <dbReference type="ARBA" id="ARBA00023136"/>
    </source>
</evidence>
<feature type="transmembrane region" description="Helical" evidence="5">
    <location>
        <begin position="53"/>
        <end position="74"/>
    </location>
</feature>
<dbReference type="CDD" id="cd10428">
    <property type="entry name" value="LFG_like"/>
    <property type="match status" value="1"/>
</dbReference>
<keyword evidence="3 5" id="KW-1133">Transmembrane helix</keyword>
<comment type="caution">
    <text evidence="7">The sequence shown here is derived from an EMBL/GenBank/DDBJ whole genome shotgun (WGS) entry which is preliminary data.</text>
</comment>
<accession>A0A2A2KN12</accession>
<feature type="transmembrane region" description="Helical" evidence="5">
    <location>
        <begin position="86"/>
        <end position="104"/>
    </location>
</feature>
<dbReference type="GO" id="GO:0005794">
    <property type="term" value="C:Golgi apparatus"/>
    <property type="evidence" value="ECO:0007669"/>
    <property type="project" value="TreeGrafter"/>
</dbReference>
<dbReference type="GO" id="GO:0005783">
    <property type="term" value="C:endoplasmic reticulum"/>
    <property type="evidence" value="ECO:0007669"/>
    <property type="project" value="TreeGrafter"/>
</dbReference>
<feature type="transmembrane region" description="Helical" evidence="5">
    <location>
        <begin position="173"/>
        <end position="190"/>
    </location>
</feature>
<dbReference type="Pfam" id="PF01027">
    <property type="entry name" value="Bax1-I"/>
    <property type="match status" value="1"/>
</dbReference>
<comment type="subcellular location">
    <subcellularLocation>
        <location evidence="1">Membrane</location>
        <topology evidence="1">Multi-pass membrane protein</topology>
    </subcellularLocation>
</comment>
<dbReference type="STRING" id="2018661.A0A2A2KN12"/>
<protein>
    <submittedName>
        <fullName evidence="7">Uncharacterized protein</fullName>
    </submittedName>
</protein>